<evidence type="ECO:0000256" key="2">
    <source>
        <dbReference type="ARBA" id="ARBA00022692"/>
    </source>
</evidence>
<dbReference type="GO" id="GO:0016020">
    <property type="term" value="C:membrane"/>
    <property type="evidence" value="ECO:0007669"/>
    <property type="project" value="UniProtKB-SubCell"/>
</dbReference>
<feature type="transmembrane region" description="Helical" evidence="5">
    <location>
        <begin position="90"/>
        <end position="112"/>
    </location>
</feature>
<protein>
    <recommendedName>
        <fullName evidence="6">SLC26A/SulP transporter domain-containing protein</fullName>
    </recommendedName>
</protein>
<evidence type="ECO:0000259" key="6">
    <source>
        <dbReference type="Pfam" id="PF00916"/>
    </source>
</evidence>
<feature type="domain" description="SLC26A/SulP transporter" evidence="6">
    <location>
        <begin position="18"/>
        <end position="223"/>
    </location>
</feature>
<dbReference type="InterPro" id="IPR001902">
    <property type="entry name" value="SLC26A/SulP_fam"/>
</dbReference>
<feature type="transmembrane region" description="Helical" evidence="5">
    <location>
        <begin position="218"/>
        <end position="251"/>
    </location>
</feature>
<sequence>MLVLLKKMGQGCKRTDGFAKQMRWFLSLSRNAIVVIVGMIIAYILKVTLNSEPVLLIGDIGSGLPKFGVPPFSTVVGNQTYNFREMIEVLGVQSAVIPVIAILETIAIAKAFAVGGRIDATQEMIAVGLCNIIGSFGQSMPITGSFTRTALNHVSGVKTPAGGLTNVLLLFVALTCLTSAFYYIPKASLAGLIITAMFFMIDYEMFGKLWRNGIKDFVLMMVTMFISLFAGLEYGIIAGILLEALSLLYYVARPSLEVNRIRYEKGEVMVLSLCENMSYCAAEHLRRKIMDTSAISTNIPLVIDGTNLRKVDYTVTYNLMSIIKDLNKTHQILLMNFNVELKKLCLNIELELESKFVYAASPQELTDVLPKEV</sequence>
<dbReference type="InterPro" id="IPR011547">
    <property type="entry name" value="SLC26A/SulP_dom"/>
</dbReference>
<dbReference type="AlphaFoldDB" id="A0A922M1L0"/>
<dbReference type="EMBL" id="JACEFF010000919">
    <property type="protein sequence ID" value="KAH9628318.1"/>
    <property type="molecule type" value="Genomic_DNA"/>
</dbReference>
<dbReference type="Proteomes" id="UP000814243">
    <property type="component" value="Unassembled WGS sequence"/>
</dbReference>
<dbReference type="Pfam" id="PF00916">
    <property type="entry name" value="Sulfate_transp"/>
    <property type="match status" value="1"/>
</dbReference>
<feature type="transmembrane region" description="Helical" evidence="5">
    <location>
        <begin position="163"/>
        <end position="184"/>
    </location>
</feature>
<gene>
    <name evidence="7" type="ORF">HF086_016660</name>
</gene>
<evidence type="ECO:0000256" key="3">
    <source>
        <dbReference type="ARBA" id="ARBA00022989"/>
    </source>
</evidence>
<evidence type="ECO:0000313" key="7">
    <source>
        <dbReference type="EMBL" id="KAH9628318.1"/>
    </source>
</evidence>
<accession>A0A922M1L0</accession>
<evidence type="ECO:0000313" key="8">
    <source>
        <dbReference type="Proteomes" id="UP000814243"/>
    </source>
</evidence>
<name>A0A922M1L0_SPOEX</name>
<proteinExistence type="predicted"/>
<organism evidence="7 8">
    <name type="scientific">Spodoptera exigua</name>
    <name type="common">Beet armyworm</name>
    <name type="synonym">Noctua fulgens</name>
    <dbReference type="NCBI Taxonomy" id="7107"/>
    <lineage>
        <taxon>Eukaryota</taxon>
        <taxon>Metazoa</taxon>
        <taxon>Ecdysozoa</taxon>
        <taxon>Arthropoda</taxon>
        <taxon>Hexapoda</taxon>
        <taxon>Insecta</taxon>
        <taxon>Pterygota</taxon>
        <taxon>Neoptera</taxon>
        <taxon>Endopterygota</taxon>
        <taxon>Lepidoptera</taxon>
        <taxon>Glossata</taxon>
        <taxon>Ditrysia</taxon>
        <taxon>Noctuoidea</taxon>
        <taxon>Noctuidae</taxon>
        <taxon>Amphipyrinae</taxon>
        <taxon>Spodoptera</taxon>
    </lineage>
</organism>
<reference evidence="7" key="1">
    <citation type="journal article" date="2021" name="G3 (Bethesda)">
        <title>Genome and transcriptome analysis of the beet armyworm Spodoptera exigua reveals targets for pest control. .</title>
        <authorList>
            <person name="Simon S."/>
            <person name="Breeschoten T."/>
            <person name="Jansen H.J."/>
            <person name="Dirks R.P."/>
            <person name="Schranz M.E."/>
            <person name="Ros V.I.D."/>
        </authorList>
    </citation>
    <scope>NUCLEOTIDE SEQUENCE</scope>
    <source>
        <strain evidence="7">TB_SE_WUR_2020</strain>
    </source>
</reference>
<keyword evidence="3 5" id="KW-1133">Transmembrane helix</keyword>
<feature type="transmembrane region" description="Helical" evidence="5">
    <location>
        <begin position="24"/>
        <end position="45"/>
    </location>
</feature>
<keyword evidence="4 5" id="KW-0472">Membrane</keyword>
<comment type="caution">
    <text evidence="7">The sequence shown here is derived from an EMBL/GenBank/DDBJ whole genome shotgun (WGS) entry which is preliminary data.</text>
</comment>
<keyword evidence="2 5" id="KW-0812">Transmembrane</keyword>
<evidence type="ECO:0000256" key="4">
    <source>
        <dbReference type="ARBA" id="ARBA00023136"/>
    </source>
</evidence>
<comment type="subcellular location">
    <subcellularLocation>
        <location evidence="1">Membrane</location>
        <topology evidence="1">Multi-pass membrane protein</topology>
    </subcellularLocation>
</comment>
<evidence type="ECO:0000256" key="1">
    <source>
        <dbReference type="ARBA" id="ARBA00004141"/>
    </source>
</evidence>
<feature type="transmembrane region" description="Helical" evidence="5">
    <location>
        <begin position="124"/>
        <end position="143"/>
    </location>
</feature>
<feature type="transmembrane region" description="Helical" evidence="5">
    <location>
        <begin position="189"/>
        <end position="206"/>
    </location>
</feature>
<dbReference type="GO" id="GO:0055085">
    <property type="term" value="P:transmembrane transport"/>
    <property type="evidence" value="ECO:0007669"/>
    <property type="project" value="InterPro"/>
</dbReference>
<evidence type="ECO:0000256" key="5">
    <source>
        <dbReference type="SAM" id="Phobius"/>
    </source>
</evidence>
<dbReference type="PANTHER" id="PTHR11814">
    <property type="entry name" value="SULFATE TRANSPORTER"/>
    <property type="match status" value="1"/>
</dbReference>